<evidence type="ECO:0000256" key="8">
    <source>
        <dbReference type="RuleBase" id="RU000384"/>
    </source>
</evidence>
<keyword evidence="6" id="KW-0460">Magnesium</keyword>
<reference evidence="11 12" key="1">
    <citation type="submission" date="2018-11" db="EMBL/GenBank/DDBJ databases">
        <title>Microbial catabolism of amino acid.</title>
        <authorList>
            <person name="Hibi M."/>
            <person name="Ogawa J."/>
        </authorList>
    </citation>
    <scope>NUCLEOTIDE SEQUENCE [LARGE SCALE GENOMIC DNA]</scope>
    <source>
        <strain evidence="11 12">C31-06</strain>
    </source>
</reference>
<dbReference type="AlphaFoldDB" id="A0A402CED3"/>
<dbReference type="PANTHER" id="PTHR43785:SF14">
    <property type="entry name" value="GLUTAMINE SYNTHETASE"/>
    <property type="match status" value="1"/>
</dbReference>
<evidence type="ECO:0000256" key="2">
    <source>
        <dbReference type="ARBA" id="ARBA00009897"/>
    </source>
</evidence>
<dbReference type="InterPro" id="IPR027303">
    <property type="entry name" value="Gln_synth_gly_rich_site"/>
</dbReference>
<dbReference type="PROSITE" id="PS00181">
    <property type="entry name" value="GLNA_ATP"/>
    <property type="match status" value="1"/>
</dbReference>
<dbReference type="InterPro" id="IPR008146">
    <property type="entry name" value="Gln_synth_cat_dom"/>
</dbReference>
<dbReference type="Gene3D" id="3.10.20.70">
    <property type="entry name" value="Glutamine synthetase, N-terminal domain"/>
    <property type="match status" value="1"/>
</dbReference>
<evidence type="ECO:0000256" key="3">
    <source>
        <dbReference type="ARBA" id="ARBA00022598"/>
    </source>
</evidence>
<gene>
    <name evidence="11" type="ORF">Rhow_005627</name>
</gene>
<dbReference type="SMART" id="SM01230">
    <property type="entry name" value="Gln-synt_C"/>
    <property type="match status" value="1"/>
</dbReference>
<evidence type="ECO:0000259" key="10">
    <source>
        <dbReference type="PROSITE" id="PS51987"/>
    </source>
</evidence>
<keyword evidence="3" id="KW-0436">Ligase</keyword>
<comment type="caution">
    <text evidence="11">The sequence shown here is derived from an EMBL/GenBank/DDBJ whole genome shotgun (WGS) entry which is preliminary data.</text>
</comment>
<evidence type="ECO:0000259" key="9">
    <source>
        <dbReference type="PROSITE" id="PS51986"/>
    </source>
</evidence>
<dbReference type="PANTHER" id="PTHR43785">
    <property type="entry name" value="GAMMA-GLUTAMYLPUTRESCINE SYNTHETASE"/>
    <property type="match status" value="1"/>
</dbReference>
<dbReference type="EMBL" id="BHYM01000048">
    <property type="protein sequence ID" value="GCE41968.1"/>
    <property type="molecule type" value="Genomic_DNA"/>
</dbReference>
<keyword evidence="4" id="KW-0547">Nucleotide-binding</keyword>
<sequence length="453" mass="48451">MAVDTADAFTAQNIVTSPPQTLSEVARATGTTFILALFVTLSGKPCAKLVPIEAVEQLQDDGVGFAGYAAGHMGQEPKDSDLVAVPDVSSFTPIPFVKPGLAIVHCDPHVEGAPWPYAPRVILKETLKKAAELGLSVNVGAEIEYFLVNRTGDGPLTTADTDDVSRQPCYDARDVTRMYDHLTEVSQAMNTLGWGNYANDHEDGNGQFEQNFDYADAITTSDRVITARYLLSVIAEKRGMKATFMPKPFSDRTGSGMHLHLSLWNDGGSVFPDGDDPKGLGLSKTAYAFIAGILEHACALQGVIAPTVNSYKRTGATSTSSGATWSPRYATYGGNDRTHYLRVPDKNRVELRGGDGSANPYLAAATAIAAGLDGIARDLDPGTPGSGDSPSDMLPMTLLHAMDALESDPIVTGALDVAGPGVAEYFAKLKREEFFAWHNTVSPWELDHYLTAF</sequence>
<dbReference type="InterPro" id="IPR008147">
    <property type="entry name" value="Gln_synt_N"/>
</dbReference>
<comment type="similarity">
    <text evidence="2 7 8">Belongs to the glutamine synthetase family.</text>
</comment>
<dbReference type="OrthoDB" id="9807095at2"/>
<evidence type="ECO:0000256" key="4">
    <source>
        <dbReference type="ARBA" id="ARBA00022741"/>
    </source>
</evidence>
<dbReference type="GO" id="GO:0006542">
    <property type="term" value="P:glutamine biosynthetic process"/>
    <property type="evidence" value="ECO:0007669"/>
    <property type="project" value="InterPro"/>
</dbReference>
<dbReference type="InterPro" id="IPR014746">
    <property type="entry name" value="Gln_synth/guanido_kin_cat_dom"/>
</dbReference>
<dbReference type="PROSITE" id="PS51987">
    <property type="entry name" value="GS_CATALYTIC"/>
    <property type="match status" value="1"/>
</dbReference>
<comment type="cofactor">
    <cofactor evidence="1">
        <name>Mg(2+)</name>
        <dbReference type="ChEBI" id="CHEBI:18420"/>
    </cofactor>
</comment>
<dbReference type="RefSeq" id="WP_124393982.1">
    <property type="nucleotide sequence ID" value="NZ_BHYM01000048.1"/>
</dbReference>
<evidence type="ECO:0000256" key="7">
    <source>
        <dbReference type="PROSITE-ProRule" id="PRU01330"/>
    </source>
</evidence>
<feature type="domain" description="GS beta-grasp" evidence="9">
    <location>
        <begin position="29"/>
        <end position="113"/>
    </location>
</feature>
<dbReference type="NCBIfam" id="TIGR03105">
    <property type="entry name" value="gln_synth_III"/>
    <property type="match status" value="1"/>
</dbReference>
<dbReference type="GO" id="GO:0005524">
    <property type="term" value="F:ATP binding"/>
    <property type="evidence" value="ECO:0007669"/>
    <property type="project" value="UniProtKB-KW"/>
</dbReference>
<accession>A0A402CED3</accession>
<dbReference type="Gene3D" id="3.30.590.10">
    <property type="entry name" value="Glutamine synthetase/guanido kinase, catalytic domain"/>
    <property type="match status" value="1"/>
</dbReference>
<dbReference type="PROSITE" id="PS51986">
    <property type="entry name" value="GS_BETA_GRASP"/>
    <property type="match status" value="1"/>
</dbReference>
<evidence type="ECO:0000256" key="5">
    <source>
        <dbReference type="ARBA" id="ARBA00022840"/>
    </source>
</evidence>
<keyword evidence="5" id="KW-0067">ATP-binding</keyword>
<dbReference type="InterPro" id="IPR017536">
    <property type="entry name" value="Glutamine_synthetase_typeIII"/>
</dbReference>
<dbReference type="Proteomes" id="UP000287519">
    <property type="component" value="Unassembled WGS sequence"/>
</dbReference>
<dbReference type="SUPFAM" id="SSF54368">
    <property type="entry name" value="Glutamine synthetase, N-terminal domain"/>
    <property type="match status" value="1"/>
</dbReference>
<evidence type="ECO:0000256" key="6">
    <source>
        <dbReference type="ARBA" id="ARBA00022842"/>
    </source>
</evidence>
<dbReference type="InterPro" id="IPR036651">
    <property type="entry name" value="Gln_synt_N_sf"/>
</dbReference>
<dbReference type="Pfam" id="PF00120">
    <property type="entry name" value="Gln-synt_C"/>
    <property type="match status" value="1"/>
</dbReference>
<proteinExistence type="inferred from homology"/>
<evidence type="ECO:0000313" key="12">
    <source>
        <dbReference type="Proteomes" id="UP000287519"/>
    </source>
</evidence>
<keyword evidence="12" id="KW-1185">Reference proteome</keyword>
<organism evidence="11 12">
    <name type="scientific">Rhodococcus wratislaviensis</name>
    <name type="common">Tsukamurella wratislaviensis</name>
    <dbReference type="NCBI Taxonomy" id="44752"/>
    <lineage>
        <taxon>Bacteria</taxon>
        <taxon>Bacillati</taxon>
        <taxon>Actinomycetota</taxon>
        <taxon>Actinomycetes</taxon>
        <taxon>Mycobacteriales</taxon>
        <taxon>Nocardiaceae</taxon>
        <taxon>Rhodococcus</taxon>
    </lineage>
</organism>
<dbReference type="GO" id="GO:0004356">
    <property type="term" value="F:glutamine synthetase activity"/>
    <property type="evidence" value="ECO:0007669"/>
    <property type="project" value="InterPro"/>
</dbReference>
<feature type="domain" description="GS catalytic" evidence="10">
    <location>
        <begin position="119"/>
        <end position="453"/>
    </location>
</feature>
<evidence type="ECO:0000256" key="1">
    <source>
        <dbReference type="ARBA" id="ARBA00001946"/>
    </source>
</evidence>
<evidence type="ECO:0000313" key="11">
    <source>
        <dbReference type="EMBL" id="GCE41968.1"/>
    </source>
</evidence>
<name>A0A402CED3_RHOWR</name>
<dbReference type="SUPFAM" id="SSF55931">
    <property type="entry name" value="Glutamine synthetase/guanido kinase"/>
    <property type="match status" value="1"/>
</dbReference>
<protein>
    <submittedName>
        <fullName evidence="11">Glutamine synthetase type I</fullName>
    </submittedName>
</protein>